<feature type="non-terminal residue" evidence="2">
    <location>
        <position position="133"/>
    </location>
</feature>
<gene>
    <name evidence="2" type="ORF">g.51938</name>
</gene>
<organism evidence="2">
    <name type="scientific">Lygus hesperus</name>
    <name type="common">Western plant bug</name>
    <dbReference type="NCBI Taxonomy" id="30085"/>
    <lineage>
        <taxon>Eukaryota</taxon>
        <taxon>Metazoa</taxon>
        <taxon>Ecdysozoa</taxon>
        <taxon>Arthropoda</taxon>
        <taxon>Hexapoda</taxon>
        <taxon>Insecta</taxon>
        <taxon>Pterygota</taxon>
        <taxon>Neoptera</taxon>
        <taxon>Paraneoptera</taxon>
        <taxon>Hemiptera</taxon>
        <taxon>Heteroptera</taxon>
        <taxon>Panheteroptera</taxon>
        <taxon>Cimicomorpha</taxon>
        <taxon>Miridae</taxon>
        <taxon>Mirini</taxon>
        <taxon>Lygus</taxon>
    </lineage>
</organism>
<sequence>MTSPEPPSSHPPVEVPKRPKFSRRRKLFPRYTTPSVADATSPARSLLLLASPGVSDSRESFFNGPQSSSGWPDELFLEAFYRYFILGLHDTHINTVYIVASCKPKYFCFLTTEMGSYYLVFVQVVKNVCQFGW</sequence>
<name>A0A146LJ82_LYGHE</name>
<reference evidence="2" key="1">
    <citation type="journal article" date="2016" name="Gigascience">
        <title>De novo construction of an expanded transcriptome assembly for the western tarnished plant bug, Lygus hesperus.</title>
        <authorList>
            <person name="Tassone E.E."/>
            <person name="Geib S.M."/>
            <person name="Hall B."/>
            <person name="Fabrick J.A."/>
            <person name="Brent C.S."/>
            <person name="Hull J.J."/>
        </authorList>
    </citation>
    <scope>NUCLEOTIDE SEQUENCE</scope>
</reference>
<dbReference type="AlphaFoldDB" id="A0A146LJ82"/>
<evidence type="ECO:0000256" key="1">
    <source>
        <dbReference type="SAM" id="MobiDB-lite"/>
    </source>
</evidence>
<accession>A0A146LJ82</accession>
<feature type="region of interest" description="Disordered" evidence="1">
    <location>
        <begin position="1"/>
        <end position="22"/>
    </location>
</feature>
<evidence type="ECO:0000313" key="2">
    <source>
        <dbReference type="EMBL" id="JAQ08193.1"/>
    </source>
</evidence>
<feature type="compositionally biased region" description="Pro residues" evidence="1">
    <location>
        <begin position="1"/>
        <end position="14"/>
    </location>
</feature>
<proteinExistence type="predicted"/>
<dbReference type="EMBL" id="GDHC01010436">
    <property type="protein sequence ID" value="JAQ08193.1"/>
    <property type="molecule type" value="Transcribed_RNA"/>
</dbReference>
<protein>
    <submittedName>
        <fullName evidence="2">Uncharacterized protein</fullName>
    </submittedName>
</protein>